<dbReference type="InterPro" id="IPR036291">
    <property type="entry name" value="NAD(P)-bd_dom_sf"/>
</dbReference>
<evidence type="ECO:0000256" key="2">
    <source>
        <dbReference type="ARBA" id="ARBA00023002"/>
    </source>
</evidence>
<gene>
    <name evidence="4" type="ORF">HB912_10390</name>
</gene>
<dbReference type="PROSITE" id="PS00061">
    <property type="entry name" value="ADH_SHORT"/>
    <property type="match status" value="1"/>
</dbReference>
<dbReference type="InterPro" id="IPR020904">
    <property type="entry name" value="Sc_DH/Rdtase_CS"/>
</dbReference>
<comment type="similarity">
    <text evidence="1 3">Belongs to the short-chain dehydrogenases/reductases (SDR) family.</text>
</comment>
<dbReference type="AlphaFoldDB" id="A0A841ZPG1"/>
<evidence type="ECO:0000256" key="3">
    <source>
        <dbReference type="RuleBase" id="RU000363"/>
    </source>
</evidence>
<dbReference type="InterPro" id="IPR002347">
    <property type="entry name" value="SDR_fam"/>
</dbReference>
<dbReference type="Proteomes" id="UP000559885">
    <property type="component" value="Unassembled WGS sequence"/>
</dbReference>
<dbReference type="PRINTS" id="PR00080">
    <property type="entry name" value="SDRFAMILY"/>
</dbReference>
<evidence type="ECO:0000256" key="1">
    <source>
        <dbReference type="ARBA" id="ARBA00006484"/>
    </source>
</evidence>
<organism evidence="4 5">
    <name type="scientific">Listeria aquatica</name>
    <dbReference type="NCBI Taxonomy" id="1494960"/>
    <lineage>
        <taxon>Bacteria</taxon>
        <taxon>Bacillati</taxon>
        <taxon>Bacillota</taxon>
        <taxon>Bacilli</taxon>
        <taxon>Bacillales</taxon>
        <taxon>Listeriaceae</taxon>
        <taxon>Listeria</taxon>
    </lineage>
</organism>
<dbReference type="Gene3D" id="3.40.50.720">
    <property type="entry name" value="NAD(P)-binding Rossmann-like Domain"/>
    <property type="match status" value="1"/>
</dbReference>
<comment type="caution">
    <text evidence="4">The sequence shown here is derived from an EMBL/GenBank/DDBJ whole genome shotgun (WGS) entry which is preliminary data.</text>
</comment>
<evidence type="ECO:0000313" key="5">
    <source>
        <dbReference type="Proteomes" id="UP000559885"/>
    </source>
</evidence>
<dbReference type="PRINTS" id="PR00081">
    <property type="entry name" value="GDHRDH"/>
</dbReference>
<dbReference type="PIRSF" id="PIRSF000126">
    <property type="entry name" value="11-beta-HSD1"/>
    <property type="match status" value="1"/>
</dbReference>
<dbReference type="Pfam" id="PF00106">
    <property type="entry name" value="adh_short"/>
    <property type="match status" value="1"/>
</dbReference>
<dbReference type="PANTHER" id="PTHR42901:SF1">
    <property type="entry name" value="ALCOHOL DEHYDROGENASE"/>
    <property type="match status" value="1"/>
</dbReference>
<accession>A0A841ZPG1</accession>
<protein>
    <submittedName>
        <fullName evidence="4">SDR family oxidoreductase</fullName>
    </submittedName>
</protein>
<proteinExistence type="inferred from homology"/>
<name>A0A841ZPG1_9LIST</name>
<keyword evidence="2" id="KW-0560">Oxidoreductase</keyword>
<dbReference type="GO" id="GO:0016491">
    <property type="term" value="F:oxidoreductase activity"/>
    <property type="evidence" value="ECO:0007669"/>
    <property type="project" value="UniProtKB-KW"/>
</dbReference>
<evidence type="ECO:0000313" key="4">
    <source>
        <dbReference type="EMBL" id="MBC1522053.1"/>
    </source>
</evidence>
<dbReference type="SUPFAM" id="SSF51735">
    <property type="entry name" value="NAD(P)-binding Rossmann-fold domains"/>
    <property type="match status" value="1"/>
</dbReference>
<dbReference type="PANTHER" id="PTHR42901">
    <property type="entry name" value="ALCOHOL DEHYDROGENASE"/>
    <property type="match status" value="1"/>
</dbReference>
<reference evidence="4 5" key="1">
    <citation type="submission" date="2020-03" db="EMBL/GenBank/DDBJ databases">
        <title>Soil Listeria distribution.</title>
        <authorList>
            <person name="Liao J."/>
            <person name="Wiedmann M."/>
        </authorList>
    </citation>
    <scope>NUCLEOTIDE SEQUENCE [LARGE SCALE GENOMIC DNA]</scope>
    <source>
        <strain evidence="4 5">FSL L7-1507</strain>
    </source>
</reference>
<dbReference type="EMBL" id="JAARRM010000004">
    <property type="protein sequence ID" value="MBC1522053.1"/>
    <property type="molecule type" value="Genomic_DNA"/>
</dbReference>
<sequence length="257" mass="28537">MTNYTLITGASSGIGKAFSAYYAKNKENLVLIARSKEKLQTMKAEYEKKFNIQIKILNVDLAQESAPQKIFKEIQNQNLLIDRLINCAGFATSGNVYDTDFSKQHQQVMLNVTSLFDLTKLFVDGMIQRNRGQIINIASSSAYHPIPTMAVYAATKAFVLSFTEALSLECRDKNVQVLAISPGATDTNFFSENGGVAVGNLRTPEGVVKASIEALEKKKISKIDGFNNYFTSAILPRLLTRNRMANLVYGIMKKQLK</sequence>